<dbReference type="PANTHER" id="PTHR11783">
    <property type="entry name" value="SULFOTRANSFERASE SULT"/>
    <property type="match status" value="1"/>
</dbReference>
<accession>A0AAN8XAP6</accession>
<dbReference type="InterPro" id="IPR000863">
    <property type="entry name" value="Sulfotransferase_dom"/>
</dbReference>
<evidence type="ECO:0000313" key="4">
    <source>
        <dbReference type="EMBL" id="KAK7080877.1"/>
    </source>
</evidence>
<dbReference type="Pfam" id="PF00685">
    <property type="entry name" value="Sulfotransfer_1"/>
    <property type="match status" value="1"/>
</dbReference>
<sequence length="97" mass="11242">MSGVLKDLTNFQFRSDDIIVASFPKTGTTWIQEIVYMLTHDLKKSDASSELLETRFPYLEYPYPGLKTITLQKEPRFIKTHLPYSLLPPSFENSRAK</sequence>
<evidence type="ECO:0000256" key="1">
    <source>
        <dbReference type="ARBA" id="ARBA00005771"/>
    </source>
</evidence>
<dbReference type="EMBL" id="JAXCGZ010005762">
    <property type="protein sequence ID" value="KAK7080877.1"/>
    <property type="molecule type" value="Genomic_DNA"/>
</dbReference>
<feature type="non-terminal residue" evidence="4">
    <location>
        <position position="97"/>
    </location>
</feature>
<organism evidence="4 5">
    <name type="scientific">Halocaridina rubra</name>
    <name type="common">Hawaiian red shrimp</name>
    <dbReference type="NCBI Taxonomy" id="373956"/>
    <lineage>
        <taxon>Eukaryota</taxon>
        <taxon>Metazoa</taxon>
        <taxon>Ecdysozoa</taxon>
        <taxon>Arthropoda</taxon>
        <taxon>Crustacea</taxon>
        <taxon>Multicrustacea</taxon>
        <taxon>Malacostraca</taxon>
        <taxon>Eumalacostraca</taxon>
        <taxon>Eucarida</taxon>
        <taxon>Decapoda</taxon>
        <taxon>Pleocyemata</taxon>
        <taxon>Caridea</taxon>
        <taxon>Atyoidea</taxon>
        <taxon>Atyidae</taxon>
        <taxon>Halocaridina</taxon>
    </lineage>
</organism>
<gene>
    <name evidence="4" type="ORF">SK128_024479</name>
</gene>
<evidence type="ECO:0000313" key="5">
    <source>
        <dbReference type="Proteomes" id="UP001381693"/>
    </source>
</evidence>
<comment type="caution">
    <text evidence="4">The sequence shown here is derived from an EMBL/GenBank/DDBJ whole genome shotgun (WGS) entry which is preliminary data.</text>
</comment>
<name>A0AAN8XAP6_HALRR</name>
<dbReference type="AlphaFoldDB" id="A0AAN8XAP6"/>
<evidence type="ECO:0000256" key="2">
    <source>
        <dbReference type="ARBA" id="ARBA00022679"/>
    </source>
</evidence>
<proteinExistence type="inferred from homology"/>
<dbReference type="SUPFAM" id="SSF52540">
    <property type="entry name" value="P-loop containing nucleoside triphosphate hydrolases"/>
    <property type="match status" value="1"/>
</dbReference>
<keyword evidence="2" id="KW-0808">Transferase</keyword>
<evidence type="ECO:0000259" key="3">
    <source>
        <dbReference type="Pfam" id="PF00685"/>
    </source>
</evidence>
<feature type="domain" description="Sulfotransferase" evidence="3">
    <location>
        <begin position="16"/>
        <end position="97"/>
    </location>
</feature>
<dbReference type="InterPro" id="IPR027417">
    <property type="entry name" value="P-loop_NTPase"/>
</dbReference>
<dbReference type="GO" id="GO:0008146">
    <property type="term" value="F:sulfotransferase activity"/>
    <property type="evidence" value="ECO:0007669"/>
    <property type="project" value="InterPro"/>
</dbReference>
<reference evidence="4 5" key="1">
    <citation type="submission" date="2023-11" db="EMBL/GenBank/DDBJ databases">
        <title>Halocaridina rubra genome assembly.</title>
        <authorList>
            <person name="Smith C."/>
        </authorList>
    </citation>
    <scope>NUCLEOTIDE SEQUENCE [LARGE SCALE GENOMIC DNA]</scope>
    <source>
        <strain evidence="4">EP-1</strain>
        <tissue evidence="4">Whole</tissue>
    </source>
</reference>
<dbReference type="Proteomes" id="UP001381693">
    <property type="component" value="Unassembled WGS sequence"/>
</dbReference>
<keyword evidence="5" id="KW-1185">Reference proteome</keyword>
<comment type="similarity">
    <text evidence="1">Belongs to the sulfotransferase 1 family.</text>
</comment>
<protein>
    <recommendedName>
        <fullName evidence="3">Sulfotransferase domain-containing protein</fullName>
    </recommendedName>
</protein>
<dbReference type="Gene3D" id="3.40.50.300">
    <property type="entry name" value="P-loop containing nucleotide triphosphate hydrolases"/>
    <property type="match status" value="1"/>
</dbReference>